<accession>A0ABS3BRD7</accession>
<name>A0ABS3BRD7_9BACT</name>
<dbReference type="RefSeq" id="WP_206569623.1">
    <property type="nucleotide sequence ID" value="NZ_JAFKCW010000002.1"/>
</dbReference>
<sequence>MGLNEFEIQSQSSLWNSCPIQRSITPNFSIQNDCDPGGGGCEDQYTQVGPLLSTVWNQTCTYNDQMPTSSCSNAACGRAFAGCVAVAMAQVMRYHEHPTSYNFLNMPNTFGTSSTAGLMADIFYSFPSGDREIDCNGTGISDNANYSSVFVNNFGYSTASRTSYSSATVRSELDNLRPVILSGATQSGWWIFKKYTEGHMWVSDGYLRAVYCSGQTLLKLHMNWGWGPNSGNGFYNYNSFNPIVGGTTYNFNANQKMIFNIKP</sequence>
<comment type="caution">
    <text evidence="1">The sequence shown here is derived from an EMBL/GenBank/DDBJ whole genome shotgun (WGS) entry which is preliminary data.</text>
</comment>
<protein>
    <submittedName>
        <fullName evidence="1">C10 family peptidase</fullName>
    </submittedName>
</protein>
<evidence type="ECO:0000313" key="1">
    <source>
        <dbReference type="EMBL" id="MBN7801650.1"/>
    </source>
</evidence>
<proteinExistence type="predicted"/>
<organism evidence="1 2">
    <name type="scientific">Algoriphagus aestuariicola</name>
    <dbReference type="NCBI Taxonomy" id="1852016"/>
    <lineage>
        <taxon>Bacteria</taxon>
        <taxon>Pseudomonadati</taxon>
        <taxon>Bacteroidota</taxon>
        <taxon>Cytophagia</taxon>
        <taxon>Cytophagales</taxon>
        <taxon>Cyclobacteriaceae</taxon>
        <taxon>Algoriphagus</taxon>
    </lineage>
</organism>
<dbReference type="Pfam" id="PF01640">
    <property type="entry name" value="Peptidase_C10"/>
    <property type="match status" value="2"/>
</dbReference>
<dbReference type="Gene3D" id="3.90.70.50">
    <property type="entry name" value="Peptidase C10, streptopain"/>
    <property type="match status" value="1"/>
</dbReference>
<keyword evidence="2" id="KW-1185">Reference proteome</keyword>
<dbReference type="SUPFAM" id="SSF54001">
    <property type="entry name" value="Cysteine proteinases"/>
    <property type="match status" value="1"/>
</dbReference>
<gene>
    <name evidence="1" type="ORF">J0A67_12310</name>
</gene>
<dbReference type="EMBL" id="JAFKCW010000002">
    <property type="protein sequence ID" value="MBN7801650.1"/>
    <property type="molecule type" value="Genomic_DNA"/>
</dbReference>
<reference evidence="1 2" key="1">
    <citation type="submission" date="2021-03" db="EMBL/GenBank/DDBJ databases">
        <title>novel species isolated from a fishpond in China.</title>
        <authorList>
            <person name="Lu H."/>
            <person name="Cai Z."/>
        </authorList>
    </citation>
    <scope>NUCLEOTIDE SEQUENCE [LARGE SCALE GENOMIC DNA]</scope>
    <source>
        <strain evidence="1 2">JCM 31546</strain>
    </source>
</reference>
<dbReference type="InterPro" id="IPR044934">
    <property type="entry name" value="Streptopain_sf"/>
</dbReference>
<dbReference type="Proteomes" id="UP000664698">
    <property type="component" value="Unassembled WGS sequence"/>
</dbReference>
<evidence type="ECO:0000313" key="2">
    <source>
        <dbReference type="Proteomes" id="UP000664698"/>
    </source>
</evidence>
<dbReference type="InterPro" id="IPR000200">
    <property type="entry name" value="Peptidase_C10"/>
</dbReference>
<dbReference type="InterPro" id="IPR038765">
    <property type="entry name" value="Papain-like_cys_pep_sf"/>
</dbReference>